<dbReference type="EMBL" id="CAJVQA010024303">
    <property type="protein sequence ID" value="CAG8781864.1"/>
    <property type="molecule type" value="Genomic_DNA"/>
</dbReference>
<reference evidence="1" key="1">
    <citation type="submission" date="2021-06" db="EMBL/GenBank/DDBJ databases">
        <authorList>
            <person name="Kallberg Y."/>
            <person name="Tangrot J."/>
            <person name="Rosling A."/>
        </authorList>
    </citation>
    <scope>NUCLEOTIDE SEQUENCE</scope>
    <source>
        <strain evidence="1">FL966</strain>
    </source>
</reference>
<sequence>SQKWTKTKPLSPSGVVRSFYKKGWIDELGMLAWTNSYIEVKAKLYKNNNDLVVILGSLTFVCQPLDVSINYPFKDEILSNKSKEISQNETHHASNKHNVITINSSNNEKDCNAIIEKNAIIKKDAIIEEVAIIEEDKKVLVFTIN</sequence>
<evidence type="ECO:0000313" key="2">
    <source>
        <dbReference type="Proteomes" id="UP000789759"/>
    </source>
</evidence>
<dbReference type="AlphaFoldDB" id="A0A9N9P2F3"/>
<dbReference type="OrthoDB" id="2444517at2759"/>
<gene>
    <name evidence="1" type="ORF">CPELLU_LOCUS16436</name>
</gene>
<feature type="non-terminal residue" evidence="1">
    <location>
        <position position="1"/>
    </location>
</feature>
<comment type="caution">
    <text evidence="1">The sequence shown here is derived from an EMBL/GenBank/DDBJ whole genome shotgun (WGS) entry which is preliminary data.</text>
</comment>
<proteinExistence type="predicted"/>
<protein>
    <submittedName>
        <fullName evidence="1">7641_t:CDS:1</fullName>
    </submittedName>
</protein>
<keyword evidence="2" id="KW-1185">Reference proteome</keyword>
<dbReference type="Proteomes" id="UP000789759">
    <property type="component" value="Unassembled WGS sequence"/>
</dbReference>
<evidence type="ECO:0000313" key="1">
    <source>
        <dbReference type="EMBL" id="CAG8781864.1"/>
    </source>
</evidence>
<name>A0A9N9P2F3_9GLOM</name>
<accession>A0A9N9P2F3</accession>
<organism evidence="1 2">
    <name type="scientific">Cetraspora pellucida</name>
    <dbReference type="NCBI Taxonomy" id="1433469"/>
    <lineage>
        <taxon>Eukaryota</taxon>
        <taxon>Fungi</taxon>
        <taxon>Fungi incertae sedis</taxon>
        <taxon>Mucoromycota</taxon>
        <taxon>Glomeromycotina</taxon>
        <taxon>Glomeromycetes</taxon>
        <taxon>Diversisporales</taxon>
        <taxon>Gigasporaceae</taxon>
        <taxon>Cetraspora</taxon>
    </lineage>
</organism>